<reference evidence="1 2" key="1">
    <citation type="submission" date="2019-08" db="EMBL/GenBank/DDBJ databases">
        <title>Deep-cultivation of Planctomycetes and their phenomic and genomic characterization uncovers novel biology.</title>
        <authorList>
            <person name="Wiegand S."/>
            <person name="Jogler M."/>
            <person name="Boedeker C."/>
            <person name="Pinto D."/>
            <person name="Vollmers J."/>
            <person name="Rivas-Marin E."/>
            <person name="Kohn T."/>
            <person name="Peeters S.H."/>
            <person name="Heuer A."/>
            <person name="Rast P."/>
            <person name="Oberbeckmann S."/>
            <person name="Bunk B."/>
            <person name="Jeske O."/>
            <person name="Meyerdierks A."/>
            <person name="Storesund J.E."/>
            <person name="Kallscheuer N."/>
            <person name="Luecker S."/>
            <person name="Lage O.M."/>
            <person name="Pohl T."/>
            <person name="Merkel B.J."/>
            <person name="Hornburger P."/>
            <person name="Mueller R.-W."/>
            <person name="Bruemmer F."/>
            <person name="Labrenz M."/>
            <person name="Spormann A.M."/>
            <person name="Op den Camp H."/>
            <person name="Overmann J."/>
            <person name="Amann R."/>
            <person name="Jetten M.S.M."/>
            <person name="Mascher T."/>
            <person name="Medema M.H."/>
            <person name="Devos D.P."/>
            <person name="Kaster A.-K."/>
            <person name="Ovreas L."/>
            <person name="Rohde M."/>
            <person name="Galperin M.Y."/>
            <person name="Jogler C."/>
        </authorList>
    </citation>
    <scope>NUCLEOTIDE SEQUENCE [LARGE SCALE GENOMIC DNA]</scope>
    <source>
        <strain evidence="1 2">DSM 8797</strain>
    </source>
</reference>
<organism evidence="1 2">
    <name type="scientific">Gimesia maris</name>
    <dbReference type="NCBI Taxonomy" id="122"/>
    <lineage>
        <taxon>Bacteria</taxon>
        <taxon>Pseudomonadati</taxon>
        <taxon>Planctomycetota</taxon>
        <taxon>Planctomycetia</taxon>
        <taxon>Planctomycetales</taxon>
        <taxon>Planctomycetaceae</taxon>
        <taxon>Gimesia</taxon>
    </lineage>
</organism>
<name>A0ABX5YI61_9PLAN</name>
<gene>
    <name evidence="1" type="ORF">GmarT_12010</name>
</gene>
<evidence type="ECO:0000313" key="2">
    <source>
        <dbReference type="Proteomes" id="UP000322887"/>
    </source>
</evidence>
<dbReference type="EMBL" id="CP042910">
    <property type="protein sequence ID" value="QEG15361.1"/>
    <property type="molecule type" value="Genomic_DNA"/>
</dbReference>
<proteinExistence type="predicted"/>
<accession>A0ABX5YI61</accession>
<evidence type="ECO:0000313" key="1">
    <source>
        <dbReference type="EMBL" id="QEG15361.1"/>
    </source>
</evidence>
<protein>
    <submittedName>
        <fullName evidence="1">Uncharacterized protein</fullName>
    </submittedName>
</protein>
<dbReference type="Proteomes" id="UP000322887">
    <property type="component" value="Chromosome"/>
</dbReference>
<sequence length="43" mass="4782">MLIWPALCGLTHFPVSKKATTFSVTRNLNEIKVCITYLTLSGI</sequence>
<keyword evidence="2" id="KW-1185">Reference proteome</keyword>